<dbReference type="GO" id="GO:0016020">
    <property type="term" value="C:membrane"/>
    <property type="evidence" value="ECO:0007669"/>
    <property type="project" value="TreeGrafter"/>
</dbReference>
<sequence>MREVTTAPLPAVPVDGGLAQLVQVNAERAPDSTAFRRKSASGWTPVTAREFRDQVVSVAKGLVSSGVQPGDRVVILASTRYEWTLLDFAVWAARAVSVPVYPTSSAEQVAWIVADSGASAAVVETDEHERHVRDAFAEAGRQAPVWRIDDAPAELSVAGADVPDAEVLDRCRETGHDEPATIVYTSGTTGRPKGCVLTHGNFLAEARGAVGVLGSLFGDGGAAQASTLLFLPLAHVVGRMLQVGAVWAGVTLGHTAKVGDAVADLATFRPTFVLAVPYVLEKIFHGARQKALDSGRGKVFDAATEVAVAHSSADSPGLGLRLRHAAFDRLVYRRLRAALGGRCEHVLSGGAALSPRLVHFYRAAGITVLEGYGLTETTSTATINTPEAFRAGTAGRPLPGMSLRISDAGEVLVKGPTVFGGYWRDEESTAATFDDGWLTTGDLGHVDEAGFLVITGRSKEILVTSGGKNVSPAAIEDRIGGHPLVGNAVVVGDGRNYVAALLTVDQQHFPVWKRSAGKSAEATVEELAGDPDLLAELQRAVDLGNAAVSRAESVRRFRVLPVEFTQENGCLTPSLKVKRDVVVRRWADEVEACYAG</sequence>
<keyword evidence="4" id="KW-0436">Ligase</keyword>
<evidence type="ECO:0000313" key="4">
    <source>
        <dbReference type="EMBL" id="QUF04916.1"/>
    </source>
</evidence>
<keyword evidence="2" id="KW-0067">ATP-binding</keyword>
<dbReference type="AlphaFoldDB" id="A0AA45L7T5"/>
<proteinExistence type="predicted"/>
<organism evidence="4 5">
    <name type="scientific">Actinosynnema pretiosum subsp. pretiosum</name>
    <dbReference type="NCBI Taxonomy" id="103721"/>
    <lineage>
        <taxon>Bacteria</taxon>
        <taxon>Bacillati</taxon>
        <taxon>Actinomycetota</taxon>
        <taxon>Actinomycetes</taxon>
        <taxon>Pseudonocardiales</taxon>
        <taxon>Pseudonocardiaceae</taxon>
        <taxon>Actinosynnema</taxon>
    </lineage>
</organism>
<dbReference type="EMBL" id="CP073249">
    <property type="protein sequence ID" value="QUF04916.1"/>
    <property type="molecule type" value="Genomic_DNA"/>
</dbReference>
<dbReference type="Proteomes" id="UP000677152">
    <property type="component" value="Chromosome"/>
</dbReference>
<dbReference type="PANTHER" id="PTHR43272">
    <property type="entry name" value="LONG-CHAIN-FATTY-ACID--COA LIGASE"/>
    <property type="match status" value="1"/>
</dbReference>
<dbReference type="InterPro" id="IPR042099">
    <property type="entry name" value="ANL_N_sf"/>
</dbReference>
<dbReference type="CDD" id="cd05907">
    <property type="entry name" value="VL_LC_FACS_like"/>
    <property type="match status" value="1"/>
</dbReference>
<evidence type="ECO:0000256" key="2">
    <source>
        <dbReference type="ARBA" id="ARBA00022840"/>
    </source>
</evidence>
<feature type="domain" description="AMP-dependent synthetase/ligase" evidence="3">
    <location>
        <begin position="23"/>
        <end position="423"/>
    </location>
</feature>
<evidence type="ECO:0000256" key="1">
    <source>
        <dbReference type="ARBA" id="ARBA00022741"/>
    </source>
</evidence>
<protein>
    <submittedName>
        <fullName evidence="4">Long-chain fatty acid--CoA ligase</fullName>
    </submittedName>
</protein>
<keyword evidence="1" id="KW-0547">Nucleotide-binding</keyword>
<dbReference type="GO" id="GO:0004467">
    <property type="term" value="F:long-chain fatty acid-CoA ligase activity"/>
    <property type="evidence" value="ECO:0007669"/>
    <property type="project" value="TreeGrafter"/>
</dbReference>
<dbReference type="Pfam" id="PF23562">
    <property type="entry name" value="AMP-binding_C_3"/>
    <property type="match status" value="1"/>
</dbReference>
<dbReference type="Gene3D" id="3.40.50.12780">
    <property type="entry name" value="N-terminal domain of ligase-like"/>
    <property type="match status" value="1"/>
</dbReference>
<dbReference type="SUPFAM" id="SSF56801">
    <property type="entry name" value="Acetyl-CoA synthetase-like"/>
    <property type="match status" value="1"/>
</dbReference>
<dbReference type="Pfam" id="PF00501">
    <property type="entry name" value="AMP-binding"/>
    <property type="match status" value="1"/>
</dbReference>
<dbReference type="InterPro" id="IPR000873">
    <property type="entry name" value="AMP-dep_synth/lig_dom"/>
</dbReference>
<gene>
    <name evidence="4" type="ORF">KCV87_01935</name>
</gene>
<reference evidence="4" key="1">
    <citation type="submission" date="2021-04" db="EMBL/GenBank/DDBJ databases">
        <title>Genomic sequence of Actinosynnema pretiosum subsp. pretiosum ATCC 31280 (C-14919).</title>
        <authorList>
            <person name="Bai L."/>
            <person name="Wang X."/>
            <person name="Xiao Y."/>
        </authorList>
    </citation>
    <scope>NUCLEOTIDE SEQUENCE</scope>
    <source>
        <strain evidence="4">ATCC 31280</strain>
    </source>
</reference>
<evidence type="ECO:0000259" key="3">
    <source>
        <dbReference type="Pfam" id="PF00501"/>
    </source>
</evidence>
<evidence type="ECO:0000313" key="5">
    <source>
        <dbReference type="Proteomes" id="UP000677152"/>
    </source>
</evidence>
<dbReference type="PROSITE" id="PS00455">
    <property type="entry name" value="AMP_BINDING"/>
    <property type="match status" value="1"/>
</dbReference>
<name>A0AA45L7T5_9PSEU</name>
<dbReference type="PANTHER" id="PTHR43272:SF33">
    <property type="entry name" value="AMP-BINDING DOMAIN-CONTAINING PROTEIN-RELATED"/>
    <property type="match status" value="1"/>
</dbReference>
<dbReference type="InterPro" id="IPR020845">
    <property type="entry name" value="AMP-binding_CS"/>
</dbReference>
<accession>A0AA45L7T5</accession>
<dbReference type="GO" id="GO:0005524">
    <property type="term" value="F:ATP binding"/>
    <property type="evidence" value="ECO:0007669"/>
    <property type="project" value="UniProtKB-KW"/>
</dbReference>